<dbReference type="AlphaFoldDB" id="A0A0F9K2S4"/>
<proteinExistence type="predicted"/>
<comment type="caution">
    <text evidence="2">The sequence shown here is derived from an EMBL/GenBank/DDBJ whole genome shotgun (WGS) entry which is preliminary data.</text>
</comment>
<dbReference type="Pfam" id="PF12705">
    <property type="entry name" value="PDDEXK_1"/>
    <property type="match status" value="1"/>
</dbReference>
<organism evidence="2">
    <name type="scientific">marine sediment metagenome</name>
    <dbReference type="NCBI Taxonomy" id="412755"/>
    <lineage>
        <taxon>unclassified sequences</taxon>
        <taxon>metagenomes</taxon>
        <taxon>ecological metagenomes</taxon>
    </lineage>
</organism>
<name>A0A0F9K2S4_9ZZZZ</name>
<protein>
    <recommendedName>
        <fullName evidence="1">PD-(D/E)XK endonuclease-like domain-containing protein</fullName>
    </recommendedName>
</protein>
<evidence type="ECO:0000313" key="2">
    <source>
        <dbReference type="EMBL" id="KKM68961.1"/>
    </source>
</evidence>
<accession>A0A0F9K2S4</accession>
<feature type="domain" description="PD-(D/E)XK endonuclease-like" evidence="1">
    <location>
        <begin position="24"/>
        <end position="181"/>
    </location>
</feature>
<dbReference type="InterPro" id="IPR038726">
    <property type="entry name" value="PDDEXK_AddAB-type"/>
</dbReference>
<sequence length="358" mass="43081">MGKDYISKPFPWHSKSKIGEDGYCKWQYYDRYIMKHVSKKERPSVQGTNMHMVFSMFFGDLKDEEILSFIDKESTTKIKNHPIRRFIYERCMIYVKPSERGNPFYKNVIRNFAMVETERFIQLCNRLTTKKDIVRFFKPLKTEQRWEIPEIRWFGTLDRVDVYIAPNGAKKIVVVDYKTGNIPTAIRNGPKNPLNQFTWELSTPKMKELHFYGIMYLMKAGWQLSPEVIDYLTNPDWWFYTKEGKTLDESKEIKKEYLKSLNTKKNNRWKMYKDGRELKQGDIILSIYYLGGDKPYKVMKEFNYRSYKSVIMHSNDLRSRDYNEIFVDHPSYVFNEFVCENYKKCSKIEECKEMCKDK</sequence>
<gene>
    <name evidence="2" type="ORF">LCGC14_1455650</name>
</gene>
<evidence type="ECO:0000259" key="1">
    <source>
        <dbReference type="Pfam" id="PF12705"/>
    </source>
</evidence>
<dbReference type="EMBL" id="LAZR01010074">
    <property type="protein sequence ID" value="KKM68961.1"/>
    <property type="molecule type" value="Genomic_DNA"/>
</dbReference>
<reference evidence="2" key="1">
    <citation type="journal article" date="2015" name="Nature">
        <title>Complex archaea that bridge the gap between prokaryotes and eukaryotes.</title>
        <authorList>
            <person name="Spang A."/>
            <person name="Saw J.H."/>
            <person name="Jorgensen S.L."/>
            <person name="Zaremba-Niedzwiedzka K."/>
            <person name="Martijn J."/>
            <person name="Lind A.E."/>
            <person name="van Eijk R."/>
            <person name="Schleper C."/>
            <person name="Guy L."/>
            <person name="Ettema T.J."/>
        </authorList>
    </citation>
    <scope>NUCLEOTIDE SEQUENCE</scope>
</reference>